<comment type="similarity">
    <text evidence="2">Belongs to the complex I subunit 4L family.</text>
</comment>
<name>A0A383D4Y4_9ZZZZ</name>
<feature type="transmembrane region" description="Helical" evidence="7">
    <location>
        <begin position="6"/>
        <end position="22"/>
    </location>
</feature>
<accession>A0A383D4Y4</accession>
<evidence type="ECO:0000256" key="2">
    <source>
        <dbReference type="ARBA" id="ARBA00010519"/>
    </source>
</evidence>
<keyword evidence="6 7" id="KW-0472">Membrane</keyword>
<evidence type="ECO:0008006" key="9">
    <source>
        <dbReference type="Google" id="ProtNLM"/>
    </source>
</evidence>
<feature type="transmembrane region" description="Helical" evidence="7">
    <location>
        <begin position="73"/>
        <end position="101"/>
    </location>
</feature>
<dbReference type="Pfam" id="PF00420">
    <property type="entry name" value="Oxidored_q2"/>
    <property type="match status" value="1"/>
</dbReference>
<keyword evidence="4 7" id="KW-0812">Transmembrane</keyword>
<dbReference type="GO" id="GO:0030964">
    <property type="term" value="C:NADH dehydrogenase complex"/>
    <property type="evidence" value="ECO:0007669"/>
    <property type="project" value="TreeGrafter"/>
</dbReference>
<reference evidence="8" key="1">
    <citation type="submission" date="2018-05" db="EMBL/GenBank/DDBJ databases">
        <authorList>
            <person name="Lanie J.A."/>
            <person name="Ng W.-L."/>
            <person name="Kazmierczak K.M."/>
            <person name="Andrzejewski T.M."/>
            <person name="Davidsen T.M."/>
            <person name="Wayne K.J."/>
            <person name="Tettelin H."/>
            <person name="Glass J.I."/>
            <person name="Rusch D."/>
            <person name="Podicherti R."/>
            <person name="Tsui H.-C.T."/>
            <person name="Winkler M.E."/>
        </authorList>
    </citation>
    <scope>NUCLEOTIDE SEQUENCE</scope>
</reference>
<evidence type="ECO:0000256" key="1">
    <source>
        <dbReference type="ARBA" id="ARBA00004141"/>
    </source>
</evidence>
<dbReference type="HAMAP" id="MF_01456">
    <property type="entry name" value="NDH1_NuoK"/>
    <property type="match status" value="1"/>
</dbReference>
<dbReference type="GO" id="GO:0042773">
    <property type="term" value="P:ATP synthesis coupled electron transport"/>
    <property type="evidence" value="ECO:0007669"/>
    <property type="project" value="InterPro"/>
</dbReference>
<feature type="non-terminal residue" evidence="8">
    <location>
        <position position="1"/>
    </location>
</feature>
<evidence type="ECO:0000256" key="5">
    <source>
        <dbReference type="ARBA" id="ARBA00022989"/>
    </source>
</evidence>
<evidence type="ECO:0000256" key="6">
    <source>
        <dbReference type="ARBA" id="ARBA00023136"/>
    </source>
</evidence>
<dbReference type="PANTHER" id="PTHR11434:SF16">
    <property type="entry name" value="NADH-UBIQUINONE OXIDOREDUCTASE CHAIN 4L"/>
    <property type="match status" value="1"/>
</dbReference>
<dbReference type="Gene3D" id="1.10.287.3510">
    <property type="match status" value="1"/>
</dbReference>
<dbReference type="InterPro" id="IPR001133">
    <property type="entry name" value="NADH_UbQ_OxRdtase_chain4L/K"/>
</dbReference>
<evidence type="ECO:0000256" key="3">
    <source>
        <dbReference type="ARBA" id="ARBA00022448"/>
    </source>
</evidence>
<sequence>VNLENFLLVSAVIFSIGLYGALSRRNAITVLMSLELMFNAINISAAAFSRYVMPANLVHNAADTADEVLRFVLTGQVFTVFITTVAAAEVAIGVAIVITIYRNRQTIFVTDASQMRH</sequence>
<dbReference type="EMBL" id="UINC01214232">
    <property type="protein sequence ID" value="SVE39364.1"/>
    <property type="molecule type" value="Genomic_DNA"/>
</dbReference>
<protein>
    <recommendedName>
        <fullName evidence="9">NADH-quinone oxidoreductase subunit K</fullName>
    </recommendedName>
</protein>
<evidence type="ECO:0000256" key="4">
    <source>
        <dbReference type="ARBA" id="ARBA00022692"/>
    </source>
</evidence>
<keyword evidence="5 7" id="KW-1133">Transmembrane helix</keyword>
<proteinExistence type="inferred from homology"/>
<keyword evidence="3" id="KW-0813">Transport</keyword>
<dbReference type="NCBIfam" id="NF004320">
    <property type="entry name" value="PRK05715.1-2"/>
    <property type="match status" value="1"/>
</dbReference>
<feature type="transmembrane region" description="Helical" evidence="7">
    <location>
        <begin position="34"/>
        <end position="53"/>
    </location>
</feature>
<evidence type="ECO:0000313" key="8">
    <source>
        <dbReference type="EMBL" id="SVE39364.1"/>
    </source>
</evidence>
<gene>
    <name evidence="8" type="ORF">METZ01_LOCUS492218</name>
</gene>
<comment type="subcellular location">
    <subcellularLocation>
        <location evidence="1">Membrane</location>
        <topology evidence="1">Multi-pass membrane protein</topology>
    </subcellularLocation>
</comment>
<dbReference type="InterPro" id="IPR039428">
    <property type="entry name" value="NUOK/Mnh_C1-like"/>
</dbReference>
<evidence type="ECO:0000256" key="7">
    <source>
        <dbReference type="SAM" id="Phobius"/>
    </source>
</evidence>
<dbReference type="PANTHER" id="PTHR11434">
    <property type="entry name" value="NADH-UBIQUINONE OXIDOREDUCTASE SUBUNIT ND4L"/>
    <property type="match status" value="1"/>
</dbReference>
<dbReference type="GO" id="GO:0016651">
    <property type="term" value="F:oxidoreductase activity, acting on NAD(P)H"/>
    <property type="evidence" value="ECO:0007669"/>
    <property type="project" value="InterPro"/>
</dbReference>
<organism evidence="8">
    <name type="scientific">marine metagenome</name>
    <dbReference type="NCBI Taxonomy" id="408172"/>
    <lineage>
        <taxon>unclassified sequences</taxon>
        <taxon>metagenomes</taxon>
        <taxon>ecological metagenomes</taxon>
    </lineage>
</organism>
<dbReference type="AlphaFoldDB" id="A0A383D4Y4"/>